<feature type="region of interest" description="Disordered" evidence="1">
    <location>
        <begin position="71"/>
        <end position="92"/>
    </location>
</feature>
<reference evidence="2" key="1">
    <citation type="journal article" date="2021" name="Cell">
        <title>Tracing the genetic footprints of vertebrate landing in non-teleost ray-finned fishes.</title>
        <authorList>
            <person name="Bi X."/>
            <person name="Wang K."/>
            <person name="Yang L."/>
            <person name="Pan H."/>
            <person name="Jiang H."/>
            <person name="Wei Q."/>
            <person name="Fang M."/>
            <person name="Yu H."/>
            <person name="Zhu C."/>
            <person name="Cai Y."/>
            <person name="He Y."/>
            <person name="Gan X."/>
            <person name="Zeng H."/>
            <person name="Yu D."/>
            <person name="Zhu Y."/>
            <person name="Jiang H."/>
            <person name="Qiu Q."/>
            <person name="Yang H."/>
            <person name="Zhang Y.E."/>
            <person name="Wang W."/>
            <person name="Zhu M."/>
            <person name="He S."/>
            <person name="Zhang G."/>
        </authorList>
    </citation>
    <scope>NUCLEOTIDE SEQUENCE</scope>
    <source>
        <strain evidence="2">Allg_001</strain>
    </source>
</reference>
<dbReference type="EMBL" id="JAAWVO010064194">
    <property type="protein sequence ID" value="MBN3323255.1"/>
    <property type="molecule type" value="Genomic_DNA"/>
</dbReference>
<evidence type="ECO:0000313" key="2">
    <source>
        <dbReference type="EMBL" id="MBN3323255.1"/>
    </source>
</evidence>
<organism evidence="2 3">
    <name type="scientific">Atractosteus spatula</name>
    <name type="common">Alligator gar</name>
    <name type="synonym">Lepisosteus spatula</name>
    <dbReference type="NCBI Taxonomy" id="7917"/>
    <lineage>
        <taxon>Eukaryota</taxon>
        <taxon>Metazoa</taxon>
        <taxon>Chordata</taxon>
        <taxon>Craniata</taxon>
        <taxon>Vertebrata</taxon>
        <taxon>Euteleostomi</taxon>
        <taxon>Actinopterygii</taxon>
        <taxon>Neopterygii</taxon>
        <taxon>Holostei</taxon>
        <taxon>Semionotiformes</taxon>
        <taxon>Lepisosteidae</taxon>
        <taxon>Atractosteus</taxon>
    </lineage>
</organism>
<accession>A0A8J7P111</accession>
<sequence>QVILEQFSPSLKNFMCMRKQYEKVPHQRHAQSRLITLTSPLSPTGVTAIAKDYFDTLGELASDSQGLKELGKRGRVRGARAEDRGRDGAGQHNNISLYLYTPSLVEVWSSLPRPVAGVDILDS</sequence>
<evidence type="ECO:0000313" key="3">
    <source>
        <dbReference type="Proteomes" id="UP000736164"/>
    </source>
</evidence>
<feature type="non-terminal residue" evidence="2">
    <location>
        <position position="1"/>
    </location>
</feature>
<dbReference type="AlphaFoldDB" id="A0A8J7P111"/>
<dbReference type="Proteomes" id="UP000736164">
    <property type="component" value="Unassembled WGS sequence"/>
</dbReference>
<protein>
    <submittedName>
        <fullName evidence="2">BAIP2 protein</fullName>
    </submittedName>
</protein>
<gene>
    <name evidence="2" type="primary">Baiap2_2</name>
    <name evidence="2" type="ORF">GTO95_0002968</name>
</gene>
<feature type="compositionally biased region" description="Basic and acidic residues" evidence="1">
    <location>
        <begin position="79"/>
        <end position="89"/>
    </location>
</feature>
<comment type="caution">
    <text evidence="2">The sequence shown here is derived from an EMBL/GenBank/DDBJ whole genome shotgun (WGS) entry which is preliminary data.</text>
</comment>
<evidence type="ECO:0000256" key="1">
    <source>
        <dbReference type="SAM" id="MobiDB-lite"/>
    </source>
</evidence>
<proteinExistence type="predicted"/>
<feature type="non-terminal residue" evidence="2">
    <location>
        <position position="123"/>
    </location>
</feature>
<name>A0A8J7P111_ATRSP</name>
<keyword evidence="3" id="KW-1185">Reference proteome</keyword>